<dbReference type="AlphaFoldDB" id="A0A5J4W1M4"/>
<reference evidence="2 3" key="1">
    <citation type="submission" date="2019-03" db="EMBL/GenBank/DDBJ databases">
        <title>Single cell metagenomics reveals metabolic interactions within the superorganism composed of flagellate Streblomastix strix and complex community of Bacteroidetes bacteria on its surface.</title>
        <authorList>
            <person name="Treitli S.C."/>
            <person name="Kolisko M."/>
            <person name="Husnik F."/>
            <person name="Keeling P."/>
            <person name="Hampl V."/>
        </authorList>
    </citation>
    <scope>NUCLEOTIDE SEQUENCE [LARGE SCALE GENOMIC DNA]</scope>
    <source>
        <strain evidence="2">ST1C</strain>
    </source>
</reference>
<evidence type="ECO:0000256" key="1">
    <source>
        <dbReference type="SAM" id="Coils"/>
    </source>
</evidence>
<proteinExistence type="predicted"/>
<sequence>MLDGSVDEPVAFLYSQMSELLAENAKQLQIAKKKLQESIPPEKYALSQNELLRAQSLNAMLEEQLTQTVQQSTQAISDLRLQNEAHERNGEKQTMESEIRRLREKLAMKEREDDQSKQNLLQKDRLIASLRNTVDSLHTQIDQMQKVYEKKFAEQKLLFDQEIFILQKTQSFT</sequence>
<evidence type="ECO:0000313" key="2">
    <source>
        <dbReference type="EMBL" id="KAA6388429.1"/>
    </source>
</evidence>
<dbReference type="EMBL" id="SNRW01003989">
    <property type="protein sequence ID" value="KAA6388429.1"/>
    <property type="molecule type" value="Genomic_DNA"/>
</dbReference>
<gene>
    <name evidence="2" type="ORF">EZS28_016045</name>
</gene>
<accession>A0A5J4W1M4</accession>
<keyword evidence="1" id="KW-0175">Coiled coil</keyword>
<comment type="caution">
    <text evidence="2">The sequence shown here is derived from an EMBL/GenBank/DDBJ whole genome shotgun (WGS) entry which is preliminary data.</text>
</comment>
<evidence type="ECO:0000313" key="3">
    <source>
        <dbReference type="Proteomes" id="UP000324800"/>
    </source>
</evidence>
<name>A0A5J4W1M4_9EUKA</name>
<dbReference type="OrthoDB" id="10595164at2759"/>
<protein>
    <submittedName>
        <fullName evidence="2">Uncharacterized protein</fullName>
    </submittedName>
</protein>
<feature type="coiled-coil region" evidence="1">
    <location>
        <begin position="69"/>
        <end position="147"/>
    </location>
</feature>
<dbReference type="Proteomes" id="UP000324800">
    <property type="component" value="Unassembled WGS sequence"/>
</dbReference>
<organism evidence="2 3">
    <name type="scientific">Streblomastix strix</name>
    <dbReference type="NCBI Taxonomy" id="222440"/>
    <lineage>
        <taxon>Eukaryota</taxon>
        <taxon>Metamonada</taxon>
        <taxon>Preaxostyla</taxon>
        <taxon>Oxymonadida</taxon>
        <taxon>Streblomastigidae</taxon>
        <taxon>Streblomastix</taxon>
    </lineage>
</organism>